<evidence type="ECO:0000256" key="1">
    <source>
        <dbReference type="SAM" id="Phobius"/>
    </source>
</evidence>
<organism evidence="3 4">
    <name type="scientific">Sphingomonas gei</name>
    <dbReference type="NCBI Taxonomy" id="1395960"/>
    <lineage>
        <taxon>Bacteria</taxon>
        <taxon>Pseudomonadati</taxon>
        <taxon>Pseudomonadota</taxon>
        <taxon>Alphaproteobacteria</taxon>
        <taxon>Sphingomonadales</taxon>
        <taxon>Sphingomonadaceae</taxon>
        <taxon>Sphingomonas</taxon>
    </lineage>
</organism>
<keyword evidence="1" id="KW-0812">Transmembrane</keyword>
<evidence type="ECO:0000313" key="3">
    <source>
        <dbReference type="EMBL" id="TGX53524.1"/>
    </source>
</evidence>
<sequence>MQPDTAIEPQPAPAARALTCPSCGGSVALRAAGYTVHVACQYCSSILDVTDPQVKLVTAYNQHLAELEIPLGTRGVLRGVEWEAIGYLQRSEDGDYGWEEYLLFNPYHGYRWLVKVRGGWSMGEALTVTPDWLSYDQLVVNGENYTHFFADGEARVDYVLGEFYWRVAVGERVKTADWVRSGVMLSREENASEVSWTRNAWLAPAEMRKAFAIRPEAIWPPLPHQPSPWGAWLRTGAKIGALAFAFLLVFALFFGGTSWTAAGSFPVAADGREQSVTLGPIVLPHRYQSVHLRADVPQLENGWVDLDYSLVERKTQQVYEAYGAAERYSGTDFDGPWSEGSRKAEVSIASVPVGTYDLVVEYKANRWSGASGYAETAGWMDPAAAPVVQVEVRRGAVYGSNLLIALLLLAAPLGLALIWHLAFETARKSESDFAPSGEDDDE</sequence>
<proteinExistence type="predicted"/>
<dbReference type="OrthoDB" id="228033at2"/>
<name>A0A4S1XB24_9SPHN</name>
<accession>A0A4S1XB24</accession>
<keyword evidence="4" id="KW-1185">Reference proteome</keyword>
<feature type="domain" description="DUF4178" evidence="2">
    <location>
        <begin position="71"/>
        <end position="202"/>
    </location>
</feature>
<protein>
    <submittedName>
        <fullName evidence="3">DUF4178 domain-containing protein</fullName>
    </submittedName>
</protein>
<keyword evidence="1" id="KW-1133">Transmembrane helix</keyword>
<gene>
    <name evidence="3" type="ORF">E5A73_11860</name>
</gene>
<dbReference type="AlphaFoldDB" id="A0A4S1XB24"/>
<evidence type="ECO:0000313" key="4">
    <source>
        <dbReference type="Proteomes" id="UP000306147"/>
    </source>
</evidence>
<feature type="transmembrane region" description="Helical" evidence="1">
    <location>
        <begin position="402"/>
        <end position="423"/>
    </location>
</feature>
<evidence type="ECO:0000259" key="2">
    <source>
        <dbReference type="Pfam" id="PF13785"/>
    </source>
</evidence>
<comment type="caution">
    <text evidence="3">The sequence shown here is derived from an EMBL/GenBank/DDBJ whole genome shotgun (WGS) entry which is preliminary data.</text>
</comment>
<dbReference type="RefSeq" id="WP_135964030.1">
    <property type="nucleotide sequence ID" value="NZ_SRXT01000004.1"/>
</dbReference>
<dbReference type="EMBL" id="SRXT01000004">
    <property type="protein sequence ID" value="TGX53524.1"/>
    <property type="molecule type" value="Genomic_DNA"/>
</dbReference>
<keyword evidence="1" id="KW-0472">Membrane</keyword>
<dbReference type="InterPro" id="IPR025235">
    <property type="entry name" value="DUF4178"/>
</dbReference>
<reference evidence="3 4" key="1">
    <citation type="submission" date="2019-04" db="EMBL/GenBank/DDBJ databases">
        <title>Sphingomonas psychrotolerans sp. nov., isolated from soil in the Tianshan Mountains, Xinjiang, China.</title>
        <authorList>
            <person name="Luo Y."/>
            <person name="Sheng H."/>
        </authorList>
    </citation>
    <scope>NUCLEOTIDE SEQUENCE [LARGE SCALE GENOMIC DNA]</scope>
    <source>
        <strain evidence="3 4">ZFGT-11</strain>
    </source>
</reference>
<dbReference type="Pfam" id="PF13785">
    <property type="entry name" value="DUF4178"/>
    <property type="match status" value="1"/>
</dbReference>
<dbReference type="Proteomes" id="UP000306147">
    <property type="component" value="Unassembled WGS sequence"/>
</dbReference>
<feature type="transmembrane region" description="Helical" evidence="1">
    <location>
        <begin position="239"/>
        <end position="262"/>
    </location>
</feature>